<evidence type="ECO:0000259" key="5">
    <source>
        <dbReference type="Pfam" id="PF01258"/>
    </source>
</evidence>
<evidence type="ECO:0000313" key="7">
    <source>
        <dbReference type="Proteomes" id="UP000316649"/>
    </source>
</evidence>
<evidence type="ECO:0000256" key="4">
    <source>
        <dbReference type="PROSITE-ProRule" id="PRU00510"/>
    </source>
</evidence>
<evidence type="ECO:0000256" key="3">
    <source>
        <dbReference type="ARBA" id="ARBA00022833"/>
    </source>
</evidence>
<gene>
    <name evidence="6" type="ORF">FHP88_15645</name>
</gene>
<dbReference type="EMBL" id="VMNH01000023">
    <property type="protein sequence ID" value="TVO70886.1"/>
    <property type="molecule type" value="Genomic_DNA"/>
</dbReference>
<dbReference type="Gene3D" id="1.20.120.910">
    <property type="entry name" value="DksA, coiled-coil domain"/>
    <property type="match status" value="1"/>
</dbReference>
<dbReference type="OrthoDB" id="962301at2"/>
<dbReference type="GO" id="GO:0008270">
    <property type="term" value="F:zinc ion binding"/>
    <property type="evidence" value="ECO:0007669"/>
    <property type="project" value="UniProtKB-KW"/>
</dbReference>
<feature type="domain" description="Zinc finger DksA/TraR C4-type" evidence="5">
    <location>
        <begin position="41"/>
        <end position="71"/>
    </location>
</feature>
<evidence type="ECO:0000256" key="2">
    <source>
        <dbReference type="ARBA" id="ARBA00022771"/>
    </source>
</evidence>
<protein>
    <submittedName>
        <fullName evidence="6">TraR/DksA family transcriptional regulator</fullName>
    </submittedName>
</protein>
<dbReference type="RefSeq" id="WP_144360023.1">
    <property type="nucleotide sequence ID" value="NZ_VMNH01000023.1"/>
</dbReference>
<organism evidence="6 7">
    <name type="scientific">Sedimenticola selenatireducens</name>
    <dbReference type="NCBI Taxonomy" id="191960"/>
    <lineage>
        <taxon>Bacteria</taxon>
        <taxon>Pseudomonadati</taxon>
        <taxon>Pseudomonadota</taxon>
        <taxon>Gammaproteobacteria</taxon>
        <taxon>Chromatiales</taxon>
        <taxon>Sedimenticolaceae</taxon>
        <taxon>Sedimenticola</taxon>
    </lineage>
</organism>
<dbReference type="AlphaFoldDB" id="A0A557S0J1"/>
<dbReference type="Proteomes" id="UP000316649">
    <property type="component" value="Unassembled WGS sequence"/>
</dbReference>
<name>A0A557S0J1_9GAMM</name>
<sequence length="77" mass="9053">MDDVDRAKERELEHRRLSVESELASHVETEAPLIINGERCCVDCREQIPMERLAARPNSVRCIECKEIREQKQKGYR</sequence>
<feature type="zinc finger region" description="dksA C4-type" evidence="4">
    <location>
        <begin position="41"/>
        <end position="65"/>
    </location>
</feature>
<evidence type="ECO:0000256" key="1">
    <source>
        <dbReference type="ARBA" id="ARBA00022723"/>
    </source>
</evidence>
<dbReference type="PROSITE" id="PS51128">
    <property type="entry name" value="ZF_DKSA_2"/>
    <property type="match status" value="1"/>
</dbReference>
<evidence type="ECO:0000313" key="6">
    <source>
        <dbReference type="EMBL" id="TVO70886.1"/>
    </source>
</evidence>
<accession>A0A557S0J1</accession>
<keyword evidence="1" id="KW-0479">Metal-binding</keyword>
<keyword evidence="7" id="KW-1185">Reference proteome</keyword>
<comment type="caution">
    <text evidence="6">The sequence shown here is derived from an EMBL/GenBank/DDBJ whole genome shotgun (WGS) entry which is preliminary data.</text>
</comment>
<dbReference type="SUPFAM" id="SSF57716">
    <property type="entry name" value="Glucocorticoid receptor-like (DNA-binding domain)"/>
    <property type="match status" value="1"/>
</dbReference>
<reference evidence="6 7" key="1">
    <citation type="submission" date="2019-07" db="EMBL/GenBank/DDBJ databases">
        <title>The pathways for chlorine oxyanion respiration interact through the shared metabolite chlorate.</title>
        <authorList>
            <person name="Barnum T.P."/>
            <person name="Cheng Y."/>
            <person name="Hill K.A."/>
            <person name="Lucas L.N."/>
            <person name="Carlson H.K."/>
            <person name="Coates J.D."/>
        </authorList>
    </citation>
    <scope>NUCLEOTIDE SEQUENCE [LARGE SCALE GENOMIC DNA]</scope>
    <source>
        <strain evidence="6 7">BK-1</strain>
    </source>
</reference>
<keyword evidence="2" id="KW-0863">Zinc-finger</keyword>
<proteinExistence type="predicted"/>
<keyword evidence="3" id="KW-0862">Zinc</keyword>
<dbReference type="Pfam" id="PF01258">
    <property type="entry name" value="zf-dskA_traR"/>
    <property type="match status" value="1"/>
</dbReference>
<dbReference type="InterPro" id="IPR000962">
    <property type="entry name" value="Znf_DskA_TraR"/>
</dbReference>